<keyword evidence="2" id="KW-0614">Plasmid</keyword>
<reference evidence="3" key="1">
    <citation type="journal article" date="2011" name="Appl. Environ. Microbiol.">
        <title>Genomic potential of Marinobacter aquaeolei, a biogeochemical 'opportunitroph'.</title>
        <authorList>
            <person name="Singer E."/>
            <person name="Webb E.A."/>
            <person name="Nelson W.C."/>
            <person name="Heidelberg J.F."/>
            <person name="Ivanova N."/>
            <person name="Pati A."/>
            <person name="Edwards K.J."/>
        </authorList>
    </citation>
    <scope>NUCLEOTIDE SEQUENCE [LARGE SCALE GENOMIC DNA]</scope>
    <source>
        <strain evidence="3">ATCC 700491 / DSM 11845 / VT8</strain>
    </source>
</reference>
<feature type="transmembrane region" description="Helical" evidence="1">
    <location>
        <begin position="43"/>
        <end position="59"/>
    </location>
</feature>
<evidence type="ECO:0000313" key="2">
    <source>
        <dbReference type="EMBL" id="ABM21177.1"/>
    </source>
</evidence>
<dbReference type="Proteomes" id="UP000000998">
    <property type="component" value="Plasmid pMAQU01"/>
</dbReference>
<organism evidence="2 3">
    <name type="scientific">Marinobacter nauticus (strain ATCC 700491 / DSM 11845 / VT8)</name>
    <name type="common">Marinobacter aquaeolei</name>
    <dbReference type="NCBI Taxonomy" id="351348"/>
    <lineage>
        <taxon>Bacteria</taxon>
        <taxon>Pseudomonadati</taxon>
        <taxon>Pseudomonadota</taxon>
        <taxon>Gammaproteobacteria</taxon>
        <taxon>Pseudomonadales</taxon>
        <taxon>Marinobacteraceae</taxon>
        <taxon>Marinobacter</taxon>
    </lineage>
</organism>
<keyword evidence="1" id="KW-1133">Transmembrane helix</keyword>
<protein>
    <submittedName>
        <fullName evidence="2">Uncharacterized protein</fullName>
    </submittedName>
</protein>
<dbReference type="EMBL" id="CP000515">
    <property type="protein sequence ID" value="ABM21177.1"/>
    <property type="molecule type" value="Genomic_DNA"/>
</dbReference>
<accession>A1U858</accession>
<dbReference type="AlphaFoldDB" id="A1U858"/>
<geneLocation type="plasmid" evidence="2 3">
    <name>pMAQU01</name>
</geneLocation>
<proteinExistence type="predicted"/>
<keyword evidence="1" id="KW-0472">Membrane</keyword>
<gene>
    <name evidence="2" type="ordered locus">Maqu_4326</name>
</gene>
<dbReference type="KEGG" id="maq:Maqu_4326"/>
<evidence type="ECO:0000256" key="1">
    <source>
        <dbReference type="SAM" id="Phobius"/>
    </source>
</evidence>
<feature type="transmembrane region" description="Helical" evidence="1">
    <location>
        <begin position="66"/>
        <end position="87"/>
    </location>
</feature>
<feature type="transmembrane region" description="Helical" evidence="1">
    <location>
        <begin position="15"/>
        <end position="37"/>
    </location>
</feature>
<name>A1U858_MARN8</name>
<evidence type="ECO:0000313" key="3">
    <source>
        <dbReference type="Proteomes" id="UP000000998"/>
    </source>
</evidence>
<sequence length="91" mass="10253">MKDMERDQRANEQTVIAFLKVGGIAAIAGLIALVVRVMFGDDVAWGVFWVVGVALFLYDKALREMAWWFFKAAVILFFALKLISWLIEAGN</sequence>
<dbReference type="HOGENOM" id="CLU_2423450_0_0_6"/>
<dbReference type="RefSeq" id="WP_011783176.1">
    <property type="nucleotide sequence ID" value="NC_008738.1"/>
</dbReference>
<keyword evidence="1" id="KW-0812">Transmembrane</keyword>